<name>A0A657Q2P3_9GAMM</name>
<evidence type="ECO:0000259" key="11">
    <source>
        <dbReference type="PROSITE" id="PS52029"/>
    </source>
</evidence>
<keyword evidence="10" id="KW-0732">Signal</keyword>
<dbReference type="GO" id="GO:0071972">
    <property type="term" value="F:peptidoglycan L,D-transpeptidase activity"/>
    <property type="evidence" value="ECO:0007669"/>
    <property type="project" value="TreeGrafter"/>
</dbReference>
<evidence type="ECO:0000256" key="2">
    <source>
        <dbReference type="ARBA" id="ARBA00005992"/>
    </source>
</evidence>
<organism evidence="12 13">
    <name type="scientific">Candidatus Sedimenticola endophacoides</name>
    <dbReference type="NCBI Taxonomy" id="2548426"/>
    <lineage>
        <taxon>Bacteria</taxon>
        <taxon>Pseudomonadati</taxon>
        <taxon>Pseudomonadota</taxon>
        <taxon>Gammaproteobacteria</taxon>
        <taxon>Chromatiales</taxon>
        <taxon>Sedimenticolaceae</taxon>
        <taxon>Sedimenticola</taxon>
    </lineage>
</organism>
<evidence type="ECO:0000256" key="3">
    <source>
        <dbReference type="ARBA" id="ARBA00022676"/>
    </source>
</evidence>
<gene>
    <name evidence="12" type="ORF">C3L24_11445</name>
</gene>
<feature type="domain" description="L,D-TPase catalytic" evidence="11">
    <location>
        <begin position="94"/>
        <end position="229"/>
    </location>
</feature>
<evidence type="ECO:0000256" key="10">
    <source>
        <dbReference type="SAM" id="SignalP"/>
    </source>
</evidence>
<reference evidence="12 13" key="1">
    <citation type="submission" date="2018-01" db="EMBL/GenBank/DDBJ databases">
        <title>Novel co-symbiosis in the lucinid bivalve Phacoides pectinatus.</title>
        <authorList>
            <person name="Lim S.J."/>
            <person name="Davis B.G."/>
            <person name="Gill D.E."/>
            <person name="Engel A.S."/>
            <person name="Anderson L.C."/>
            <person name="Campbell B.J."/>
        </authorList>
    </citation>
    <scope>NUCLEOTIDE SEQUENCE [LARGE SCALE GENOMIC DNA]</scope>
    <source>
        <strain evidence="12">N3_P5</strain>
    </source>
</reference>
<dbReference type="SUPFAM" id="SSF141523">
    <property type="entry name" value="L,D-transpeptidase catalytic domain-like"/>
    <property type="match status" value="1"/>
</dbReference>
<keyword evidence="8 9" id="KW-0961">Cell wall biogenesis/degradation</keyword>
<dbReference type="GO" id="GO:0005576">
    <property type="term" value="C:extracellular region"/>
    <property type="evidence" value="ECO:0007669"/>
    <property type="project" value="TreeGrafter"/>
</dbReference>
<keyword evidence="7 9" id="KW-0573">Peptidoglycan synthesis</keyword>
<comment type="similarity">
    <text evidence="2">Belongs to the YkuD family.</text>
</comment>
<protein>
    <submittedName>
        <fullName evidence="12">L,D-transpeptidase</fullName>
    </submittedName>
</protein>
<evidence type="ECO:0000313" key="12">
    <source>
        <dbReference type="EMBL" id="PUD99130.1"/>
    </source>
</evidence>
<evidence type="ECO:0000256" key="4">
    <source>
        <dbReference type="ARBA" id="ARBA00022679"/>
    </source>
</evidence>
<keyword evidence="4" id="KW-0808">Transferase</keyword>
<comment type="caution">
    <text evidence="12">The sequence shown here is derived from an EMBL/GenBank/DDBJ whole genome shotgun (WGS) entry which is preliminary data.</text>
</comment>
<dbReference type="InterPro" id="IPR038063">
    <property type="entry name" value="Transpep_catalytic_dom"/>
</dbReference>
<feature type="active site" description="Proton donor/acceptor" evidence="9">
    <location>
        <position position="189"/>
    </location>
</feature>
<evidence type="ECO:0000256" key="1">
    <source>
        <dbReference type="ARBA" id="ARBA00004752"/>
    </source>
</evidence>
<dbReference type="AlphaFoldDB" id="A0A657Q2P3"/>
<dbReference type="UniPathway" id="UPA00219"/>
<keyword evidence="3" id="KW-0328">Glycosyltransferase</keyword>
<comment type="pathway">
    <text evidence="1 9">Cell wall biogenesis; peptidoglycan biosynthesis.</text>
</comment>
<keyword evidence="6 9" id="KW-0133">Cell shape</keyword>
<dbReference type="Proteomes" id="UP000250928">
    <property type="component" value="Unassembled WGS sequence"/>
</dbReference>
<evidence type="ECO:0000256" key="9">
    <source>
        <dbReference type="PROSITE-ProRule" id="PRU01373"/>
    </source>
</evidence>
<dbReference type="PANTHER" id="PTHR30582:SF24">
    <property type="entry name" value="L,D-TRANSPEPTIDASE ERFK_SRFK-RELATED"/>
    <property type="match status" value="1"/>
</dbReference>
<dbReference type="Gene3D" id="2.40.440.10">
    <property type="entry name" value="L,D-transpeptidase catalytic domain-like"/>
    <property type="match status" value="1"/>
</dbReference>
<dbReference type="GO" id="GO:0071555">
    <property type="term" value="P:cell wall organization"/>
    <property type="evidence" value="ECO:0007669"/>
    <property type="project" value="UniProtKB-UniRule"/>
</dbReference>
<dbReference type="InterPro" id="IPR050979">
    <property type="entry name" value="LD-transpeptidase"/>
</dbReference>
<feature type="signal peptide" evidence="10">
    <location>
        <begin position="1"/>
        <end position="22"/>
    </location>
</feature>
<dbReference type="EMBL" id="PQCO01000269">
    <property type="protein sequence ID" value="PUD99130.1"/>
    <property type="molecule type" value="Genomic_DNA"/>
</dbReference>
<dbReference type="GO" id="GO:0008360">
    <property type="term" value="P:regulation of cell shape"/>
    <property type="evidence" value="ECO:0007669"/>
    <property type="project" value="UniProtKB-UniRule"/>
</dbReference>
<evidence type="ECO:0000313" key="13">
    <source>
        <dbReference type="Proteomes" id="UP000250928"/>
    </source>
</evidence>
<feature type="chain" id="PRO_5030148160" evidence="10">
    <location>
        <begin position="23"/>
        <end position="302"/>
    </location>
</feature>
<sequence length="302" mass="33018">MIRPLLMMTALGLTLLSGGASALSYPLPADGDLIGAIEETTTRYEDTLSDLARNHDLGYTEITDANPRVDPWLPGEGTPVILPKRFILPPGPRDGLVINLAELRLYYYPRGEGRVITHPLGIGREGWSTPTGRGRVTHKAVNPAWRPPESIRQEHAQTGDPLPEYIAPGPDNPLGSHALYLSLPGYLIHGTNKPYGVGMRVSHGCIRLYPEDIASLFHQVPAGTPVRIINEPYKAGWHQGSLYVEAHPPLSEQLETHGMNLTPMVRAIIEALGESTLRPDWEATRRAALRQRGIPTVVAGTL</sequence>
<proteinExistence type="inferred from homology"/>
<dbReference type="InterPro" id="IPR005490">
    <property type="entry name" value="LD_TPept_cat_dom"/>
</dbReference>
<dbReference type="CDD" id="cd16913">
    <property type="entry name" value="YkuD_like"/>
    <property type="match status" value="1"/>
</dbReference>
<dbReference type="InterPro" id="IPR018392">
    <property type="entry name" value="LysM"/>
</dbReference>
<dbReference type="PANTHER" id="PTHR30582">
    <property type="entry name" value="L,D-TRANSPEPTIDASE"/>
    <property type="match status" value="1"/>
</dbReference>
<dbReference type="GO" id="GO:0016757">
    <property type="term" value="F:glycosyltransferase activity"/>
    <property type="evidence" value="ECO:0007669"/>
    <property type="project" value="UniProtKB-KW"/>
</dbReference>
<dbReference type="PROSITE" id="PS52029">
    <property type="entry name" value="LD_TPASE"/>
    <property type="match status" value="1"/>
</dbReference>
<evidence type="ECO:0000256" key="8">
    <source>
        <dbReference type="ARBA" id="ARBA00023316"/>
    </source>
</evidence>
<evidence type="ECO:0000256" key="7">
    <source>
        <dbReference type="ARBA" id="ARBA00022984"/>
    </source>
</evidence>
<dbReference type="Pfam" id="PF03734">
    <property type="entry name" value="YkuD"/>
    <property type="match status" value="1"/>
</dbReference>
<accession>A0A657Q2P3</accession>
<feature type="active site" description="Nucleophile" evidence="9">
    <location>
        <position position="205"/>
    </location>
</feature>
<dbReference type="GO" id="GO:0018104">
    <property type="term" value="P:peptidoglycan-protein cross-linking"/>
    <property type="evidence" value="ECO:0007669"/>
    <property type="project" value="TreeGrafter"/>
</dbReference>
<dbReference type="CDD" id="cd00118">
    <property type="entry name" value="LysM"/>
    <property type="match status" value="1"/>
</dbReference>
<evidence type="ECO:0000256" key="5">
    <source>
        <dbReference type="ARBA" id="ARBA00022801"/>
    </source>
</evidence>
<keyword evidence="5" id="KW-0378">Hydrolase</keyword>
<evidence type="ECO:0000256" key="6">
    <source>
        <dbReference type="ARBA" id="ARBA00022960"/>
    </source>
</evidence>